<protein>
    <submittedName>
        <fullName evidence="2">Uncharacterized protein</fullName>
    </submittedName>
</protein>
<feature type="region of interest" description="Disordered" evidence="1">
    <location>
        <begin position="99"/>
        <end position="131"/>
    </location>
</feature>
<organism evidence="2 3">
    <name type="scientific">Pleuronectes platessa</name>
    <name type="common">European plaice</name>
    <dbReference type="NCBI Taxonomy" id="8262"/>
    <lineage>
        <taxon>Eukaryota</taxon>
        <taxon>Metazoa</taxon>
        <taxon>Chordata</taxon>
        <taxon>Craniata</taxon>
        <taxon>Vertebrata</taxon>
        <taxon>Euteleostomi</taxon>
        <taxon>Actinopterygii</taxon>
        <taxon>Neopterygii</taxon>
        <taxon>Teleostei</taxon>
        <taxon>Neoteleostei</taxon>
        <taxon>Acanthomorphata</taxon>
        <taxon>Carangaria</taxon>
        <taxon>Pleuronectiformes</taxon>
        <taxon>Pleuronectoidei</taxon>
        <taxon>Pleuronectidae</taxon>
        <taxon>Pleuronectes</taxon>
    </lineage>
</organism>
<name>A0A9N7YDK2_PLEPL</name>
<reference evidence="2" key="1">
    <citation type="submission" date="2020-03" db="EMBL/GenBank/DDBJ databases">
        <authorList>
            <person name="Weist P."/>
        </authorList>
    </citation>
    <scope>NUCLEOTIDE SEQUENCE</scope>
</reference>
<feature type="region of interest" description="Disordered" evidence="1">
    <location>
        <begin position="1"/>
        <end position="74"/>
    </location>
</feature>
<dbReference type="Proteomes" id="UP001153269">
    <property type="component" value="Unassembled WGS sequence"/>
</dbReference>
<evidence type="ECO:0000313" key="3">
    <source>
        <dbReference type="Proteomes" id="UP001153269"/>
    </source>
</evidence>
<evidence type="ECO:0000256" key="1">
    <source>
        <dbReference type="SAM" id="MobiDB-lite"/>
    </source>
</evidence>
<accession>A0A9N7YDK2</accession>
<comment type="caution">
    <text evidence="2">The sequence shown here is derived from an EMBL/GenBank/DDBJ whole genome shotgun (WGS) entry which is preliminary data.</text>
</comment>
<sequence length="131" mass="14052">MAKLPPQVEEHDPLCCREVSGHAGSGEGSEGNKNPGRALIESGESLAEPLESEEHVEAAGEDASETWGHGSDVEEGEVALCEQHNVAKHREISAMIRTSSQSIFNPPPTESPINYSLINGGPPFRKRVARN</sequence>
<evidence type="ECO:0000313" key="2">
    <source>
        <dbReference type="EMBL" id="CAB1420394.1"/>
    </source>
</evidence>
<dbReference type="AlphaFoldDB" id="A0A9N7YDK2"/>
<keyword evidence="3" id="KW-1185">Reference proteome</keyword>
<gene>
    <name evidence="2" type="ORF">PLEPLA_LOCUS8269</name>
</gene>
<proteinExistence type="predicted"/>
<dbReference type="EMBL" id="CADEAL010000450">
    <property type="protein sequence ID" value="CAB1420394.1"/>
    <property type="molecule type" value="Genomic_DNA"/>
</dbReference>